<dbReference type="GO" id="GO:0004665">
    <property type="term" value="F:prephenate dehydrogenase (NADP+) activity"/>
    <property type="evidence" value="ECO:0007669"/>
    <property type="project" value="InterPro"/>
</dbReference>
<comment type="caution">
    <text evidence="3">The sequence shown here is derived from an EMBL/GenBank/DDBJ whole genome shotgun (WGS) entry which is preliminary data.</text>
</comment>
<dbReference type="InterPro" id="IPR046825">
    <property type="entry name" value="PDH_C"/>
</dbReference>
<dbReference type="EMBL" id="JAUSVL010000001">
    <property type="protein sequence ID" value="MDQ0289825.1"/>
    <property type="molecule type" value="Genomic_DNA"/>
</dbReference>
<dbReference type="AlphaFoldDB" id="A0AAE4ANU7"/>
<evidence type="ECO:0000256" key="1">
    <source>
        <dbReference type="ARBA" id="ARBA00023002"/>
    </source>
</evidence>
<dbReference type="Pfam" id="PF20463">
    <property type="entry name" value="PDH_C"/>
    <property type="match status" value="1"/>
</dbReference>
<keyword evidence="1 3" id="KW-0560">Oxidoreductase</keyword>
<dbReference type="InterPro" id="IPR036291">
    <property type="entry name" value="NAD(P)-bd_dom_sf"/>
</dbReference>
<dbReference type="PROSITE" id="PS51176">
    <property type="entry name" value="PDH_ADH"/>
    <property type="match status" value="1"/>
</dbReference>
<proteinExistence type="predicted"/>
<dbReference type="GO" id="GO:0008977">
    <property type="term" value="F:prephenate dehydrogenase (NAD+) activity"/>
    <property type="evidence" value="ECO:0007669"/>
    <property type="project" value="UniProtKB-EC"/>
</dbReference>
<dbReference type="GO" id="GO:0006571">
    <property type="term" value="P:tyrosine biosynthetic process"/>
    <property type="evidence" value="ECO:0007669"/>
    <property type="project" value="InterPro"/>
</dbReference>
<dbReference type="Pfam" id="PF02153">
    <property type="entry name" value="PDH_N"/>
    <property type="match status" value="1"/>
</dbReference>
<dbReference type="EC" id="1.3.1.12" evidence="3"/>
<evidence type="ECO:0000313" key="3">
    <source>
        <dbReference type="EMBL" id="MDQ0289825.1"/>
    </source>
</evidence>
<gene>
    <name evidence="3" type="ORF">J3R75_001932</name>
</gene>
<dbReference type="PANTHER" id="PTHR21363:SF0">
    <property type="entry name" value="PREPHENATE DEHYDROGENASE [NADP(+)]"/>
    <property type="match status" value="1"/>
</dbReference>
<dbReference type="InterPro" id="IPR008927">
    <property type="entry name" value="6-PGluconate_DH-like_C_sf"/>
</dbReference>
<dbReference type="PANTHER" id="PTHR21363">
    <property type="entry name" value="PREPHENATE DEHYDROGENASE"/>
    <property type="match status" value="1"/>
</dbReference>
<dbReference type="SUPFAM" id="SSF51735">
    <property type="entry name" value="NAD(P)-binding Rossmann-fold domains"/>
    <property type="match status" value="1"/>
</dbReference>
<name>A0AAE4ANU7_9BACT</name>
<feature type="domain" description="Prephenate/arogenate dehydrogenase" evidence="2">
    <location>
        <begin position="1"/>
        <end position="282"/>
    </location>
</feature>
<dbReference type="Proteomes" id="UP001238163">
    <property type="component" value="Unassembled WGS sequence"/>
</dbReference>
<dbReference type="SUPFAM" id="SSF48179">
    <property type="entry name" value="6-phosphogluconate dehydrogenase C-terminal domain-like"/>
    <property type="match status" value="1"/>
</dbReference>
<accession>A0AAE4ANU7</accession>
<dbReference type="InterPro" id="IPR046826">
    <property type="entry name" value="PDH_N"/>
</dbReference>
<dbReference type="InterPro" id="IPR003099">
    <property type="entry name" value="Prephen_DH"/>
</dbReference>
<sequence>MNIGIVGLGLIGGSIAKTIRKNTTHRIFGSDIQQSVVLKAKVMEAIDDELTQENIGACDLIILALYPDATIDFLRTHADAIKPGATVVDCCGIKKSVCDMAFPLAREKGFVFIGGHPMAGIERSGFAYSNNALFCNASMILVPDPLLNITVMDEVKKIFLAIGFAQVKISTPAEHDRIIAYTSQLAHIVSSTYIKSDTALSHPGFSAGSFKDMTRVATLHEGMWTELFIHNQKYLVAEIDSFIQRLQQYRDAIAAGDADTLRQLLKDGRERKDLVNSLELVPKV</sequence>
<dbReference type="GO" id="GO:0070403">
    <property type="term" value="F:NAD+ binding"/>
    <property type="evidence" value="ECO:0007669"/>
    <property type="project" value="InterPro"/>
</dbReference>
<evidence type="ECO:0000313" key="4">
    <source>
        <dbReference type="Proteomes" id="UP001238163"/>
    </source>
</evidence>
<protein>
    <submittedName>
        <fullName evidence="3">Prephenate dehydrogenase</fullName>
        <ecNumber evidence="3">1.3.1.12</ecNumber>
    </submittedName>
</protein>
<dbReference type="Gene3D" id="3.40.50.720">
    <property type="entry name" value="NAD(P)-binding Rossmann-like Domain"/>
    <property type="match status" value="1"/>
</dbReference>
<dbReference type="RefSeq" id="WP_307261276.1">
    <property type="nucleotide sequence ID" value="NZ_JAUSVL010000001.1"/>
</dbReference>
<organism evidence="3 4">
    <name type="scientific">Oligosphaera ethanolica</name>
    <dbReference type="NCBI Taxonomy" id="760260"/>
    <lineage>
        <taxon>Bacteria</taxon>
        <taxon>Pseudomonadati</taxon>
        <taxon>Lentisphaerota</taxon>
        <taxon>Oligosphaeria</taxon>
        <taxon>Oligosphaerales</taxon>
        <taxon>Oligosphaeraceae</taxon>
        <taxon>Oligosphaera</taxon>
    </lineage>
</organism>
<keyword evidence="4" id="KW-1185">Reference proteome</keyword>
<dbReference type="Gene3D" id="1.10.3660.10">
    <property type="entry name" value="6-phosphogluconate dehydrogenase C-terminal like domain"/>
    <property type="match status" value="1"/>
</dbReference>
<evidence type="ECO:0000259" key="2">
    <source>
        <dbReference type="PROSITE" id="PS51176"/>
    </source>
</evidence>
<reference evidence="3" key="1">
    <citation type="submission" date="2023-07" db="EMBL/GenBank/DDBJ databases">
        <title>Genomic Encyclopedia of Type Strains, Phase IV (KMG-IV): sequencing the most valuable type-strain genomes for metagenomic binning, comparative biology and taxonomic classification.</title>
        <authorList>
            <person name="Goeker M."/>
        </authorList>
    </citation>
    <scope>NUCLEOTIDE SEQUENCE</scope>
    <source>
        <strain evidence="3">DSM 24202</strain>
    </source>
</reference>
<dbReference type="InterPro" id="IPR050812">
    <property type="entry name" value="Preph/Arog_dehydrog"/>
</dbReference>